<protein>
    <submittedName>
        <fullName evidence="1">Accessory protein p15</fullName>
    </submittedName>
</protein>
<sequence>MTQRWDGPTGFTLLLTVHAGTKETLAECRELILDAICLISHRWNMEFELKEEKGTFHAWAKNTRFTVGDLTIQKALGDLFDNGLITFQRGPPDSTFESAIRYLQCKRKWNVPDVVSVISDDTGGAHQPLWFKPKRK</sequence>
<reference evidence="1" key="1">
    <citation type="journal article" date="2023" name="Microbiol. Spectr.">
        <title>Novel parvovirus in an outbreak of fatal enteritis in European hedgehogs (Erinaceus europaeus), Italy, 2022.</title>
        <authorList>
            <person name="Lanave G."/>
            <person name="Diakoudi G."/>
            <person name="Pellegrini F."/>
            <person name="Camarda A."/>
            <person name="Camero M."/>
            <person name="Buonavoglia C."/>
            <person name="Martella V."/>
        </authorList>
    </citation>
    <scope>NUCLEOTIDE SEQUENCE</scope>
    <source>
        <strain evidence="1">ITA/2022/265</strain>
    </source>
</reference>
<name>A0AA51N5Z4_9VIRU</name>
<organism evidence="1">
    <name type="scientific">Hedgehog chapparvovirus</name>
    <dbReference type="NCBI Taxonomy" id="3072828"/>
    <lineage>
        <taxon>Viruses</taxon>
        <taxon>Monodnaviria</taxon>
        <taxon>Shotokuvirae</taxon>
        <taxon>Cossaviricota</taxon>
        <taxon>Quintoviricetes</taxon>
        <taxon>Piccovirales</taxon>
        <taxon>Parvoviridae</taxon>
        <taxon>Parvovirinae</taxon>
        <taxon>Chapparvovirus</taxon>
    </lineage>
</organism>
<proteinExistence type="predicted"/>
<accession>A0AA51N5Z4</accession>
<evidence type="ECO:0000313" key="1">
    <source>
        <dbReference type="EMBL" id="WMM64979.1"/>
    </source>
</evidence>
<dbReference type="EMBL" id="OQ919797">
    <property type="protein sequence ID" value="WMM64979.1"/>
    <property type="molecule type" value="Genomic_DNA"/>
</dbReference>